<keyword evidence="3" id="KW-1185">Reference proteome</keyword>
<organism evidence="2 3">
    <name type="scientific">Kribbella pratensis</name>
    <dbReference type="NCBI Taxonomy" id="2512112"/>
    <lineage>
        <taxon>Bacteria</taxon>
        <taxon>Bacillati</taxon>
        <taxon>Actinomycetota</taxon>
        <taxon>Actinomycetes</taxon>
        <taxon>Propionibacteriales</taxon>
        <taxon>Kribbellaceae</taxon>
        <taxon>Kribbella</taxon>
    </lineage>
</organism>
<protein>
    <recommendedName>
        <fullName evidence="1">Pyridoxamine 5'-phosphate oxidase N-terminal domain-containing protein</fullName>
    </recommendedName>
</protein>
<gene>
    <name evidence="2" type="ORF">EV137_5085</name>
</gene>
<dbReference type="Pfam" id="PF01243">
    <property type="entry name" value="PNPOx_N"/>
    <property type="match status" value="1"/>
</dbReference>
<sequence>MGRWDELPVVRSVAELEQFGTPEPIARDKVEARLSDVHAEWIGGSPLVFVGTSSANGHCDVSPKGDPPGFVKVLDEVTLAIPERSGNRRMDGFRNLLENPYAGLIFVVPGRPETLRVNGRARIVTDGPFFDEMIVRSHRPRLALVVDVEEAFFHCPKAFARSSTWKPETWNPTAIRPYAEIARALWRQGESLESIEARNRPEVLDAQLYPGPAVD</sequence>
<dbReference type="PANTHER" id="PTHR42815">
    <property type="entry name" value="FAD-BINDING, PUTATIVE (AFU_ORTHOLOGUE AFUA_6G07600)-RELATED"/>
    <property type="match status" value="1"/>
</dbReference>
<dbReference type="InterPro" id="IPR012349">
    <property type="entry name" value="Split_barrel_FMN-bd"/>
</dbReference>
<proteinExistence type="predicted"/>
<evidence type="ECO:0000259" key="1">
    <source>
        <dbReference type="Pfam" id="PF01243"/>
    </source>
</evidence>
<dbReference type="EMBL" id="SODU01000003">
    <property type="protein sequence ID" value="TDW87015.1"/>
    <property type="molecule type" value="Genomic_DNA"/>
</dbReference>
<dbReference type="Gene3D" id="2.30.110.10">
    <property type="entry name" value="Electron Transport, Fmn-binding Protein, Chain A"/>
    <property type="match status" value="1"/>
</dbReference>
<accession>A0ABY2F9J5</accession>
<reference evidence="2 3" key="1">
    <citation type="submission" date="2019-03" db="EMBL/GenBank/DDBJ databases">
        <title>Genomic Encyclopedia of Type Strains, Phase III (KMG-III): the genomes of soil and plant-associated and newly described type strains.</title>
        <authorList>
            <person name="Whitman W."/>
        </authorList>
    </citation>
    <scope>NUCLEOTIDE SEQUENCE [LARGE SCALE GENOMIC DNA]</scope>
    <source>
        <strain evidence="2 3">VKMAc-2574</strain>
    </source>
</reference>
<dbReference type="Proteomes" id="UP000295060">
    <property type="component" value="Unassembled WGS sequence"/>
</dbReference>
<evidence type="ECO:0000313" key="2">
    <source>
        <dbReference type="EMBL" id="TDW87015.1"/>
    </source>
</evidence>
<dbReference type="RefSeq" id="WP_134131051.1">
    <property type="nucleotide sequence ID" value="NZ_SODU01000003.1"/>
</dbReference>
<dbReference type="NCBIfam" id="TIGR04025">
    <property type="entry name" value="PPOX_FMN_DR2398"/>
    <property type="match status" value="1"/>
</dbReference>
<evidence type="ECO:0000313" key="3">
    <source>
        <dbReference type="Proteomes" id="UP000295060"/>
    </source>
</evidence>
<dbReference type="InterPro" id="IPR024029">
    <property type="entry name" value="Pyridox_Oxase_FMN-dep"/>
</dbReference>
<comment type="caution">
    <text evidence="2">The sequence shown here is derived from an EMBL/GenBank/DDBJ whole genome shotgun (WGS) entry which is preliminary data.</text>
</comment>
<feature type="domain" description="Pyridoxamine 5'-phosphate oxidase N-terminal" evidence="1">
    <location>
        <begin position="36"/>
        <end position="155"/>
    </location>
</feature>
<dbReference type="InterPro" id="IPR011576">
    <property type="entry name" value="Pyridox_Oxase_N"/>
</dbReference>
<dbReference type="SUPFAM" id="SSF50475">
    <property type="entry name" value="FMN-binding split barrel"/>
    <property type="match status" value="1"/>
</dbReference>
<dbReference type="PANTHER" id="PTHR42815:SF2">
    <property type="entry name" value="FAD-BINDING, PUTATIVE (AFU_ORTHOLOGUE AFUA_6G07600)-RELATED"/>
    <property type="match status" value="1"/>
</dbReference>
<name>A0ABY2F9J5_9ACTN</name>